<accession>A0A8X6N1W9</accession>
<evidence type="ECO:0000256" key="9">
    <source>
        <dbReference type="SAM" id="Phobius"/>
    </source>
</evidence>
<evidence type="ECO:0000256" key="4">
    <source>
        <dbReference type="ARBA" id="ARBA00022889"/>
    </source>
</evidence>
<proteinExistence type="predicted"/>
<evidence type="ECO:0000313" key="12">
    <source>
        <dbReference type="Proteomes" id="UP000887013"/>
    </source>
</evidence>
<dbReference type="InterPro" id="IPR013783">
    <property type="entry name" value="Ig-like_fold"/>
</dbReference>
<keyword evidence="7" id="KW-1015">Disulfide bond</keyword>
<keyword evidence="4" id="KW-0130">Cell adhesion</keyword>
<dbReference type="SUPFAM" id="SSF49265">
    <property type="entry name" value="Fibronectin type III"/>
    <property type="match status" value="1"/>
</dbReference>
<organism evidence="11 12">
    <name type="scientific">Nephila pilipes</name>
    <name type="common">Giant wood spider</name>
    <name type="synonym">Nephila maculata</name>
    <dbReference type="NCBI Taxonomy" id="299642"/>
    <lineage>
        <taxon>Eukaryota</taxon>
        <taxon>Metazoa</taxon>
        <taxon>Ecdysozoa</taxon>
        <taxon>Arthropoda</taxon>
        <taxon>Chelicerata</taxon>
        <taxon>Arachnida</taxon>
        <taxon>Araneae</taxon>
        <taxon>Araneomorphae</taxon>
        <taxon>Entelegynae</taxon>
        <taxon>Araneoidea</taxon>
        <taxon>Nephilidae</taxon>
        <taxon>Nephila</taxon>
    </lineage>
</organism>
<feature type="domain" description="Fibronectin type-III" evidence="10">
    <location>
        <begin position="56"/>
        <end position="148"/>
    </location>
</feature>
<dbReference type="GO" id="GO:0007155">
    <property type="term" value="P:cell adhesion"/>
    <property type="evidence" value="ECO:0007669"/>
    <property type="project" value="UniProtKB-KW"/>
</dbReference>
<keyword evidence="12" id="KW-1185">Reference proteome</keyword>
<dbReference type="OrthoDB" id="6430314at2759"/>
<dbReference type="AlphaFoldDB" id="A0A8X6N1W9"/>
<keyword evidence="5 9" id="KW-1133">Transmembrane helix</keyword>
<sequence length="227" mass="25309">MSVLWILKFYVRMSVSSGRVTNLSIFLITSSRIRIIRSITKSELNFKVFIIRPPIAPEKEDLLSVNDTSVTIQLNSWKSGGCPITHFEIKYKQQRQKNWILFADRVSSNRKSITISSLSASTWYQLQLTSHNEAGPTEAEYIFTTGAAVKGALPDAVLVSGEAVPFYLELEVVLPVSLSLVVVVAVLVLVCLIVRKRNPTETSQTAKAKSVECHKALVLSRNKDNEN</sequence>
<evidence type="ECO:0000256" key="3">
    <source>
        <dbReference type="ARBA" id="ARBA00022729"/>
    </source>
</evidence>
<dbReference type="Proteomes" id="UP000887013">
    <property type="component" value="Unassembled WGS sequence"/>
</dbReference>
<dbReference type="InterPro" id="IPR036116">
    <property type="entry name" value="FN3_sf"/>
</dbReference>
<evidence type="ECO:0000256" key="5">
    <source>
        <dbReference type="ARBA" id="ARBA00022989"/>
    </source>
</evidence>
<keyword evidence="8" id="KW-0393">Immunoglobulin domain</keyword>
<reference evidence="11" key="1">
    <citation type="submission" date="2020-08" db="EMBL/GenBank/DDBJ databases">
        <title>Multicomponent nature underlies the extraordinary mechanical properties of spider dragline silk.</title>
        <authorList>
            <person name="Kono N."/>
            <person name="Nakamura H."/>
            <person name="Mori M."/>
            <person name="Yoshida Y."/>
            <person name="Ohtoshi R."/>
            <person name="Malay A.D."/>
            <person name="Moran D.A.P."/>
            <person name="Tomita M."/>
            <person name="Numata K."/>
            <person name="Arakawa K."/>
        </authorList>
    </citation>
    <scope>NUCLEOTIDE SEQUENCE</scope>
</reference>
<keyword evidence="6 9" id="KW-0472">Membrane</keyword>
<evidence type="ECO:0000256" key="1">
    <source>
        <dbReference type="ARBA" id="ARBA00004167"/>
    </source>
</evidence>
<dbReference type="EMBL" id="BMAW01099243">
    <property type="protein sequence ID" value="GFS89052.1"/>
    <property type="molecule type" value="Genomic_DNA"/>
</dbReference>
<evidence type="ECO:0000256" key="7">
    <source>
        <dbReference type="ARBA" id="ARBA00023157"/>
    </source>
</evidence>
<comment type="subcellular location">
    <subcellularLocation>
        <location evidence="1">Membrane</location>
        <topology evidence="1">Single-pass membrane protein</topology>
    </subcellularLocation>
</comment>
<evidence type="ECO:0000256" key="2">
    <source>
        <dbReference type="ARBA" id="ARBA00022692"/>
    </source>
</evidence>
<gene>
    <name evidence="11" type="ORF">NPIL_480091</name>
</gene>
<evidence type="ECO:0000313" key="11">
    <source>
        <dbReference type="EMBL" id="GFS89052.1"/>
    </source>
</evidence>
<evidence type="ECO:0000259" key="10">
    <source>
        <dbReference type="PROSITE" id="PS50853"/>
    </source>
</evidence>
<evidence type="ECO:0000256" key="6">
    <source>
        <dbReference type="ARBA" id="ARBA00023136"/>
    </source>
</evidence>
<dbReference type="InterPro" id="IPR056754">
    <property type="entry name" value="DSCAM/DSCAML_C"/>
</dbReference>
<dbReference type="Pfam" id="PF25059">
    <property type="entry name" value="FN3_DSCAM-DSCAML_C"/>
    <property type="match status" value="1"/>
</dbReference>
<evidence type="ECO:0000256" key="8">
    <source>
        <dbReference type="ARBA" id="ARBA00023319"/>
    </source>
</evidence>
<comment type="caution">
    <text evidence="11">The sequence shown here is derived from an EMBL/GenBank/DDBJ whole genome shotgun (WGS) entry which is preliminary data.</text>
</comment>
<keyword evidence="3" id="KW-0732">Signal</keyword>
<feature type="transmembrane region" description="Helical" evidence="9">
    <location>
        <begin position="172"/>
        <end position="194"/>
    </location>
</feature>
<protein>
    <submittedName>
        <fullName evidence="11">Down syndrome cell adhesion molecule-like protein Dscam2</fullName>
    </submittedName>
</protein>
<keyword evidence="2 9" id="KW-0812">Transmembrane</keyword>
<dbReference type="CDD" id="cd00063">
    <property type="entry name" value="FN3"/>
    <property type="match status" value="1"/>
</dbReference>
<name>A0A8X6N1W9_NEPPI</name>
<dbReference type="InterPro" id="IPR003961">
    <property type="entry name" value="FN3_dom"/>
</dbReference>
<dbReference type="GO" id="GO:0016020">
    <property type="term" value="C:membrane"/>
    <property type="evidence" value="ECO:0007669"/>
    <property type="project" value="UniProtKB-SubCell"/>
</dbReference>
<dbReference type="Gene3D" id="2.60.40.10">
    <property type="entry name" value="Immunoglobulins"/>
    <property type="match status" value="1"/>
</dbReference>
<dbReference type="PROSITE" id="PS50853">
    <property type="entry name" value="FN3"/>
    <property type="match status" value="1"/>
</dbReference>